<dbReference type="GO" id="GO:0000209">
    <property type="term" value="P:protein polyubiquitination"/>
    <property type="evidence" value="ECO:0007669"/>
    <property type="project" value="TreeGrafter"/>
</dbReference>
<dbReference type="Gene3D" id="3.30.2160.10">
    <property type="entry name" value="Hect, E3 ligase catalytic domain"/>
    <property type="match status" value="1"/>
</dbReference>
<accession>A0AAV5D0S6</accession>
<dbReference type="SUPFAM" id="SSF56204">
    <property type="entry name" value="Hect, E3 ligase catalytic domain"/>
    <property type="match status" value="1"/>
</dbReference>
<reference evidence="8" key="1">
    <citation type="journal article" date="2018" name="DNA Res.">
        <title>Multiple hybrid de novo genome assembly of finger millet, an orphan allotetraploid crop.</title>
        <authorList>
            <person name="Hatakeyama M."/>
            <person name="Aluri S."/>
            <person name="Balachadran M.T."/>
            <person name="Sivarajan S.R."/>
            <person name="Patrignani A."/>
            <person name="Gruter S."/>
            <person name="Poveda L."/>
            <person name="Shimizu-Inatsugi R."/>
            <person name="Baeten J."/>
            <person name="Francoijs K.J."/>
            <person name="Nataraja K.N."/>
            <person name="Reddy Y.A.N."/>
            <person name="Phadnis S."/>
            <person name="Ravikumar R.L."/>
            <person name="Schlapbach R."/>
            <person name="Sreeman S.M."/>
            <person name="Shimizu K.K."/>
        </authorList>
    </citation>
    <scope>NUCLEOTIDE SEQUENCE</scope>
</reference>
<reference evidence="8" key="2">
    <citation type="submission" date="2021-12" db="EMBL/GenBank/DDBJ databases">
        <title>Resequencing data analysis of finger millet.</title>
        <authorList>
            <person name="Hatakeyama M."/>
            <person name="Aluri S."/>
            <person name="Balachadran M.T."/>
            <person name="Sivarajan S.R."/>
            <person name="Poveda L."/>
            <person name="Shimizu-Inatsugi R."/>
            <person name="Schlapbach R."/>
            <person name="Sreeman S.M."/>
            <person name="Shimizu K.K."/>
        </authorList>
    </citation>
    <scope>NUCLEOTIDE SEQUENCE</scope>
</reference>
<dbReference type="InterPro" id="IPR035983">
    <property type="entry name" value="Hect_E3_ubiquitin_ligase"/>
</dbReference>
<keyword evidence="5 6" id="KW-0833">Ubl conjugation pathway</keyword>
<comment type="pathway">
    <text evidence="2">Protein modification; protein ubiquitination.</text>
</comment>
<dbReference type="GO" id="GO:0061630">
    <property type="term" value="F:ubiquitin protein ligase activity"/>
    <property type="evidence" value="ECO:0007669"/>
    <property type="project" value="UniProtKB-EC"/>
</dbReference>
<dbReference type="InterPro" id="IPR050409">
    <property type="entry name" value="E3_ubiq-protein_ligase"/>
</dbReference>
<evidence type="ECO:0000256" key="3">
    <source>
        <dbReference type="ARBA" id="ARBA00012485"/>
    </source>
</evidence>
<dbReference type="Gene3D" id="3.90.1750.10">
    <property type="entry name" value="Hect, E3 ligase catalytic domains"/>
    <property type="match status" value="1"/>
</dbReference>
<dbReference type="InterPro" id="IPR000569">
    <property type="entry name" value="HECT_dom"/>
</dbReference>
<evidence type="ECO:0000256" key="4">
    <source>
        <dbReference type="ARBA" id="ARBA00022679"/>
    </source>
</evidence>
<evidence type="ECO:0000256" key="5">
    <source>
        <dbReference type="ARBA" id="ARBA00022786"/>
    </source>
</evidence>
<dbReference type="EMBL" id="BQKI01000010">
    <property type="protein sequence ID" value="GJN03918.1"/>
    <property type="molecule type" value="Genomic_DNA"/>
</dbReference>
<evidence type="ECO:0000256" key="6">
    <source>
        <dbReference type="PROSITE-ProRule" id="PRU00104"/>
    </source>
</evidence>
<dbReference type="SMART" id="SM00119">
    <property type="entry name" value="HECTc"/>
    <property type="match status" value="1"/>
</dbReference>
<organism evidence="8 9">
    <name type="scientific">Eleusine coracana subsp. coracana</name>
    <dbReference type="NCBI Taxonomy" id="191504"/>
    <lineage>
        <taxon>Eukaryota</taxon>
        <taxon>Viridiplantae</taxon>
        <taxon>Streptophyta</taxon>
        <taxon>Embryophyta</taxon>
        <taxon>Tracheophyta</taxon>
        <taxon>Spermatophyta</taxon>
        <taxon>Magnoliopsida</taxon>
        <taxon>Liliopsida</taxon>
        <taxon>Poales</taxon>
        <taxon>Poaceae</taxon>
        <taxon>PACMAD clade</taxon>
        <taxon>Chloridoideae</taxon>
        <taxon>Cynodonteae</taxon>
        <taxon>Eleusininae</taxon>
        <taxon>Eleusine</taxon>
    </lineage>
</organism>
<dbReference type="AlphaFoldDB" id="A0AAV5D0S6"/>
<dbReference type="Pfam" id="PF00632">
    <property type="entry name" value="HECT"/>
    <property type="match status" value="1"/>
</dbReference>
<dbReference type="Proteomes" id="UP001054889">
    <property type="component" value="Unassembled WGS sequence"/>
</dbReference>
<evidence type="ECO:0000313" key="8">
    <source>
        <dbReference type="EMBL" id="GJN03918.1"/>
    </source>
</evidence>
<gene>
    <name evidence="8" type="primary">ga21415</name>
    <name evidence="8" type="ORF">PR202_ga21415</name>
</gene>
<comment type="catalytic activity">
    <reaction evidence="1">
        <text>S-ubiquitinyl-[E2 ubiquitin-conjugating enzyme]-L-cysteine + [acceptor protein]-L-lysine = [E2 ubiquitin-conjugating enzyme]-L-cysteine + N(6)-ubiquitinyl-[acceptor protein]-L-lysine.</text>
        <dbReference type="EC" id="2.3.2.26"/>
    </reaction>
</comment>
<name>A0AAV5D0S6_ELECO</name>
<keyword evidence="9" id="KW-1185">Reference proteome</keyword>
<sequence length="300" mass="33635">MLMTLLRSVDECMAMIGTGNRMPSSSLPPFVRIVLAEVDAWSDTNEWPEIRVALRAAHSRRRGLLDFESRSRLAMATLPELDAAAGNEEPLEMLIDRSCLLSDSFEYVADATPEGLRDDLWVEFRDEEATGHGVRREWFCMVFQALFSPSQVLFSACPSDRRRFFVNPTSVMDPLHLKYYEFAGRMIALALMYKIQVGVLFDRTLFLQLADRPVTLDDIADADPSLHASCKKILEMDSTIIDSNDLGLTFVREVELLGSRTVVELISRGRDIAVNSRESDDCGTTKASTLLLDLRGASTI</sequence>
<dbReference type="GO" id="GO:0005737">
    <property type="term" value="C:cytoplasm"/>
    <property type="evidence" value="ECO:0007669"/>
    <property type="project" value="TreeGrafter"/>
</dbReference>
<evidence type="ECO:0000256" key="2">
    <source>
        <dbReference type="ARBA" id="ARBA00004906"/>
    </source>
</evidence>
<dbReference type="GO" id="GO:0006511">
    <property type="term" value="P:ubiquitin-dependent protein catabolic process"/>
    <property type="evidence" value="ECO:0007669"/>
    <property type="project" value="TreeGrafter"/>
</dbReference>
<comment type="caution">
    <text evidence="6">Lacks conserved residue(s) required for the propagation of feature annotation.</text>
</comment>
<dbReference type="PROSITE" id="PS50237">
    <property type="entry name" value="HECT"/>
    <property type="match status" value="1"/>
</dbReference>
<evidence type="ECO:0000256" key="1">
    <source>
        <dbReference type="ARBA" id="ARBA00000885"/>
    </source>
</evidence>
<dbReference type="PANTHER" id="PTHR11254">
    <property type="entry name" value="HECT DOMAIN UBIQUITIN-PROTEIN LIGASE"/>
    <property type="match status" value="1"/>
</dbReference>
<evidence type="ECO:0000313" key="9">
    <source>
        <dbReference type="Proteomes" id="UP001054889"/>
    </source>
</evidence>
<comment type="caution">
    <text evidence="8">The sequence shown here is derived from an EMBL/GenBank/DDBJ whole genome shotgun (WGS) entry which is preliminary data.</text>
</comment>
<evidence type="ECO:0000259" key="7">
    <source>
        <dbReference type="PROSITE" id="PS50237"/>
    </source>
</evidence>
<keyword evidence="4" id="KW-0808">Transferase</keyword>
<proteinExistence type="predicted"/>
<feature type="domain" description="HECT" evidence="7">
    <location>
        <begin position="112"/>
        <end position="276"/>
    </location>
</feature>
<protein>
    <recommendedName>
        <fullName evidence="3">HECT-type E3 ubiquitin transferase</fullName>
        <ecNumber evidence="3">2.3.2.26</ecNumber>
    </recommendedName>
</protein>
<dbReference type="PANTHER" id="PTHR11254:SF424">
    <property type="entry name" value="E3 UBIQUITIN-PROTEIN LIGASE UPL5"/>
    <property type="match status" value="1"/>
</dbReference>
<dbReference type="EC" id="2.3.2.26" evidence="3"/>